<accession>A0ABP8DRU4</accession>
<dbReference type="Proteomes" id="UP001500620">
    <property type="component" value="Unassembled WGS sequence"/>
</dbReference>
<reference evidence="15" key="1">
    <citation type="journal article" date="2019" name="Int. J. Syst. Evol. Microbiol.">
        <title>The Global Catalogue of Microorganisms (GCM) 10K type strain sequencing project: providing services to taxonomists for standard genome sequencing and annotation.</title>
        <authorList>
            <consortium name="The Broad Institute Genomics Platform"/>
            <consortium name="The Broad Institute Genome Sequencing Center for Infectious Disease"/>
            <person name="Wu L."/>
            <person name="Ma J."/>
        </authorList>
    </citation>
    <scope>NUCLEOTIDE SEQUENCE [LARGE SCALE GENOMIC DNA]</scope>
    <source>
        <strain evidence="15">JCM 17441</strain>
    </source>
</reference>
<evidence type="ECO:0000256" key="11">
    <source>
        <dbReference type="SAM" id="SignalP"/>
    </source>
</evidence>
<comment type="catalytic activity">
    <reaction evidence="1 10">
        <text>Endohydrolysis of (1-&gt;4)-beta-D-xylosidic linkages in xylans.</text>
        <dbReference type="EC" id="3.2.1.8"/>
    </reaction>
</comment>
<evidence type="ECO:0000256" key="9">
    <source>
        <dbReference type="PROSITE-ProRule" id="PRU10061"/>
    </source>
</evidence>
<feature type="active site" description="Nucleophile" evidence="9">
    <location>
        <position position="262"/>
    </location>
</feature>
<comment type="similarity">
    <text evidence="2 10">Belongs to the glycosyl hydrolase 10 (cellulase F) family.</text>
</comment>
<evidence type="ECO:0000256" key="5">
    <source>
        <dbReference type="ARBA" id="ARBA00022801"/>
    </source>
</evidence>
<dbReference type="PROSITE" id="PS51760">
    <property type="entry name" value="GH10_2"/>
    <property type="match status" value="1"/>
</dbReference>
<evidence type="ECO:0000256" key="10">
    <source>
        <dbReference type="RuleBase" id="RU361174"/>
    </source>
</evidence>
<evidence type="ECO:0000256" key="8">
    <source>
        <dbReference type="ARBA" id="ARBA00023326"/>
    </source>
</evidence>
<keyword evidence="7 10" id="KW-0326">Glycosidase</keyword>
<dbReference type="SMART" id="SM00637">
    <property type="entry name" value="CBD_II"/>
    <property type="match status" value="1"/>
</dbReference>
<protein>
    <recommendedName>
        <fullName evidence="10">Beta-xylanase</fullName>
        <ecNumber evidence="10">3.2.1.8</ecNumber>
    </recommendedName>
</protein>
<evidence type="ECO:0000256" key="6">
    <source>
        <dbReference type="ARBA" id="ARBA00023277"/>
    </source>
</evidence>
<dbReference type="RefSeq" id="WP_345139711.1">
    <property type="nucleotide sequence ID" value="NZ_BAABAT010000051.1"/>
</dbReference>
<keyword evidence="8 10" id="KW-0624">Polysaccharide degradation</keyword>
<evidence type="ECO:0000313" key="15">
    <source>
        <dbReference type="Proteomes" id="UP001500620"/>
    </source>
</evidence>
<dbReference type="PROSITE" id="PS51173">
    <property type="entry name" value="CBM2"/>
    <property type="match status" value="1"/>
</dbReference>
<dbReference type="InterPro" id="IPR001919">
    <property type="entry name" value="CBD2"/>
</dbReference>
<organism evidence="14 15">
    <name type="scientific">Dactylosporangium darangshiense</name>
    <dbReference type="NCBI Taxonomy" id="579108"/>
    <lineage>
        <taxon>Bacteria</taxon>
        <taxon>Bacillati</taxon>
        <taxon>Actinomycetota</taxon>
        <taxon>Actinomycetes</taxon>
        <taxon>Micromonosporales</taxon>
        <taxon>Micromonosporaceae</taxon>
        <taxon>Dactylosporangium</taxon>
    </lineage>
</organism>
<feature type="chain" id="PRO_5047006517" description="Beta-xylanase" evidence="11">
    <location>
        <begin position="20"/>
        <end position="470"/>
    </location>
</feature>
<dbReference type="InterPro" id="IPR012291">
    <property type="entry name" value="CBM2_carb-bd_dom_sf"/>
</dbReference>
<keyword evidence="3" id="KW-0858">Xylan degradation</keyword>
<dbReference type="Gene3D" id="2.60.40.290">
    <property type="match status" value="1"/>
</dbReference>
<evidence type="ECO:0000313" key="14">
    <source>
        <dbReference type="EMBL" id="GAA4262283.1"/>
    </source>
</evidence>
<dbReference type="InterPro" id="IPR031158">
    <property type="entry name" value="GH10_AS"/>
</dbReference>
<dbReference type="PROSITE" id="PS00591">
    <property type="entry name" value="GH10_1"/>
    <property type="match status" value="1"/>
</dbReference>
<dbReference type="PANTHER" id="PTHR31490:SF88">
    <property type="entry name" value="BETA-XYLANASE"/>
    <property type="match status" value="1"/>
</dbReference>
<name>A0ABP8DRU4_9ACTN</name>
<dbReference type="SMART" id="SM00633">
    <property type="entry name" value="Glyco_10"/>
    <property type="match status" value="1"/>
</dbReference>
<proteinExistence type="inferred from homology"/>
<evidence type="ECO:0000256" key="7">
    <source>
        <dbReference type="ARBA" id="ARBA00023295"/>
    </source>
</evidence>
<feature type="domain" description="GH10" evidence="13">
    <location>
        <begin position="46"/>
        <end position="341"/>
    </location>
</feature>
<sequence length="470" mass="49552">MRRALLAGAAALVAAVSTAVVMVNADAATQTLNGLAAAHGRYFGSATDNGELSDTAYTAILGGGEFGQTTPGNSMKWDTIEPTQGTFNYTKGDAIVTFAQQHNLKVRGHTLVWHSQLPGWVSSLPAAQLQAAMENHITQEATHYKGKVFAWDVVNEPFNDDGTFRTSPFYNAMGSAYIADALRTARAADPDAKLYINDYNTDGMGAKSDAMYNLVKSLQSQGVPIDGVGFQGHLAIQYGFPSQMQQNLQRFADLGLDVAITELDVRMVLPRDATKDATQATYYNNVVKACAAVTRCVGITIWDYTDKYSWVPNTFSGQGAALPWDENLAKKPTAYNAIVTGLGGTVESPSASASVSRSASASASASVSPSASSSPPPSGSCTATYRIVNQWPGGFQGEVSVAAPAGKSGWTVSWTFANGQKITQMWSGTYTQSGAAVTVKNVSYNASPPATFGFLADWSGTNAVPAVTCS</sequence>
<evidence type="ECO:0000259" key="13">
    <source>
        <dbReference type="PROSITE" id="PS51760"/>
    </source>
</evidence>
<dbReference type="SUPFAM" id="SSF51445">
    <property type="entry name" value="(Trans)glycosidases"/>
    <property type="match status" value="1"/>
</dbReference>
<dbReference type="Pfam" id="PF00331">
    <property type="entry name" value="Glyco_hydro_10"/>
    <property type="match status" value="1"/>
</dbReference>
<dbReference type="Pfam" id="PF00553">
    <property type="entry name" value="CBM_2"/>
    <property type="match status" value="1"/>
</dbReference>
<dbReference type="PANTHER" id="PTHR31490">
    <property type="entry name" value="GLYCOSYL HYDROLASE"/>
    <property type="match status" value="1"/>
</dbReference>
<dbReference type="InterPro" id="IPR017853">
    <property type="entry name" value="GH"/>
</dbReference>
<keyword evidence="6 10" id="KW-0119">Carbohydrate metabolism</keyword>
<dbReference type="InterPro" id="IPR008965">
    <property type="entry name" value="CBM2/CBM3_carb-bd_dom_sf"/>
</dbReference>
<evidence type="ECO:0000256" key="4">
    <source>
        <dbReference type="ARBA" id="ARBA00022729"/>
    </source>
</evidence>
<dbReference type="InterPro" id="IPR001000">
    <property type="entry name" value="GH10_dom"/>
</dbReference>
<evidence type="ECO:0000256" key="2">
    <source>
        <dbReference type="ARBA" id="ARBA00007495"/>
    </source>
</evidence>
<dbReference type="EMBL" id="BAABAT010000051">
    <property type="protein sequence ID" value="GAA4262283.1"/>
    <property type="molecule type" value="Genomic_DNA"/>
</dbReference>
<feature type="signal peptide" evidence="11">
    <location>
        <begin position="1"/>
        <end position="19"/>
    </location>
</feature>
<keyword evidence="15" id="KW-1185">Reference proteome</keyword>
<evidence type="ECO:0000256" key="3">
    <source>
        <dbReference type="ARBA" id="ARBA00022651"/>
    </source>
</evidence>
<evidence type="ECO:0000259" key="12">
    <source>
        <dbReference type="PROSITE" id="PS51173"/>
    </source>
</evidence>
<dbReference type="EC" id="3.2.1.8" evidence="10"/>
<dbReference type="InterPro" id="IPR044846">
    <property type="entry name" value="GH10"/>
</dbReference>
<dbReference type="Gene3D" id="3.20.20.80">
    <property type="entry name" value="Glycosidases"/>
    <property type="match status" value="1"/>
</dbReference>
<gene>
    <name evidence="14" type="ORF">GCM10022255_098360</name>
</gene>
<feature type="domain" description="CBM2" evidence="12">
    <location>
        <begin position="374"/>
        <end position="470"/>
    </location>
</feature>
<dbReference type="PRINTS" id="PR00134">
    <property type="entry name" value="GLHYDRLASE10"/>
</dbReference>
<evidence type="ECO:0000256" key="1">
    <source>
        <dbReference type="ARBA" id="ARBA00000681"/>
    </source>
</evidence>
<comment type="caution">
    <text evidence="14">The sequence shown here is derived from an EMBL/GenBank/DDBJ whole genome shotgun (WGS) entry which is preliminary data.</text>
</comment>
<dbReference type="SUPFAM" id="SSF49384">
    <property type="entry name" value="Carbohydrate-binding domain"/>
    <property type="match status" value="1"/>
</dbReference>
<keyword evidence="5 10" id="KW-0378">Hydrolase</keyword>
<keyword evidence="4 11" id="KW-0732">Signal</keyword>